<dbReference type="KEGG" id="aqu:109592946"/>
<accession>A0A1X7SIJ9</accession>
<proteinExistence type="predicted"/>
<dbReference type="EnsemblMetazoa" id="Aqu2.1.01861_001">
    <property type="protein sequence ID" value="Aqu2.1.01861_001"/>
    <property type="gene ID" value="Aqu2.1.01861"/>
</dbReference>
<reference evidence="1" key="2">
    <citation type="submission" date="2017-05" db="UniProtKB">
        <authorList>
            <consortium name="EnsemblMetazoa"/>
        </authorList>
    </citation>
    <scope>IDENTIFICATION</scope>
</reference>
<evidence type="ECO:0000313" key="2">
    <source>
        <dbReference type="Proteomes" id="UP000007879"/>
    </source>
</evidence>
<dbReference type="InParanoid" id="A0A1X7SIJ9"/>
<name>A0A1X7SIJ9_AMPQE</name>
<keyword evidence="2" id="KW-1185">Reference proteome</keyword>
<evidence type="ECO:0000313" key="1">
    <source>
        <dbReference type="EnsemblMetazoa" id="Aqu2.1.01861_001"/>
    </source>
</evidence>
<dbReference type="Proteomes" id="UP000007879">
    <property type="component" value="Unassembled WGS sequence"/>
</dbReference>
<protein>
    <submittedName>
        <fullName evidence="1">Uncharacterized protein</fullName>
    </submittedName>
</protein>
<dbReference type="EnsemblMetazoa" id="XM_020008245.1">
    <property type="protein sequence ID" value="XP_019863804.1"/>
    <property type="gene ID" value="LOC109592946"/>
</dbReference>
<gene>
    <name evidence="1" type="primary">109592946</name>
</gene>
<sequence length="110" mass="11965">MMLHAVSGGVRPKPPVVSYDDVGTTAQEVTVDAKSLSHVHDDAVIDEIQARTPTDIKMVTGIDNAINLKLIETETTMNYVGLMKPRRSTLPEKSLLLFESTDSNPSGENL</sequence>
<organism evidence="1">
    <name type="scientific">Amphimedon queenslandica</name>
    <name type="common">Sponge</name>
    <dbReference type="NCBI Taxonomy" id="400682"/>
    <lineage>
        <taxon>Eukaryota</taxon>
        <taxon>Metazoa</taxon>
        <taxon>Porifera</taxon>
        <taxon>Demospongiae</taxon>
        <taxon>Heteroscleromorpha</taxon>
        <taxon>Haplosclerida</taxon>
        <taxon>Niphatidae</taxon>
        <taxon>Amphimedon</taxon>
    </lineage>
</organism>
<dbReference type="AlphaFoldDB" id="A0A1X7SIJ9"/>
<reference evidence="2" key="1">
    <citation type="journal article" date="2010" name="Nature">
        <title>The Amphimedon queenslandica genome and the evolution of animal complexity.</title>
        <authorList>
            <person name="Srivastava M."/>
            <person name="Simakov O."/>
            <person name="Chapman J."/>
            <person name="Fahey B."/>
            <person name="Gauthier M.E."/>
            <person name="Mitros T."/>
            <person name="Richards G.S."/>
            <person name="Conaco C."/>
            <person name="Dacre M."/>
            <person name="Hellsten U."/>
            <person name="Larroux C."/>
            <person name="Putnam N.H."/>
            <person name="Stanke M."/>
            <person name="Adamska M."/>
            <person name="Darling A."/>
            <person name="Degnan S.M."/>
            <person name="Oakley T.H."/>
            <person name="Plachetzki D.C."/>
            <person name="Zhai Y."/>
            <person name="Adamski M."/>
            <person name="Calcino A."/>
            <person name="Cummins S.F."/>
            <person name="Goodstein D.M."/>
            <person name="Harris C."/>
            <person name="Jackson D.J."/>
            <person name="Leys S.P."/>
            <person name="Shu S."/>
            <person name="Woodcroft B.J."/>
            <person name="Vervoort M."/>
            <person name="Kosik K.S."/>
            <person name="Manning G."/>
            <person name="Degnan B.M."/>
            <person name="Rokhsar D.S."/>
        </authorList>
    </citation>
    <scope>NUCLEOTIDE SEQUENCE [LARGE SCALE GENOMIC DNA]</scope>
</reference>